<evidence type="ECO:0000256" key="1">
    <source>
        <dbReference type="SAM" id="MobiDB-lite"/>
    </source>
</evidence>
<evidence type="ECO:0000313" key="3">
    <source>
        <dbReference type="EMBL" id="TNN43291.1"/>
    </source>
</evidence>
<dbReference type="AlphaFoldDB" id="A0A4Z2FQM2"/>
<comment type="caution">
    <text evidence="3">The sequence shown here is derived from an EMBL/GenBank/DDBJ whole genome shotgun (WGS) entry which is preliminary data.</text>
</comment>
<dbReference type="OrthoDB" id="10031583at2759"/>
<feature type="transmembrane region" description="Helical" evidence="2">
    <location>
        <begin position="20"/>
        <end position="48"/>
    </location>
</feature>
<keyword evidence="2" id="KW-0812">Transmembrane</keyword>
<dbReference type="EMBL" id="SRLO01000977">
    <property type="protein sequence ID" value="TNN43291.1"/>
    <property type="molecule type" value="Genomic_DNA"/>
</dbReference>
<reference evidence="3 4" key="1">
    <citation type="submission" date="2019-03" db="EMBL/GenBank/DDBJ databases">
        <title>First draft genome of Liparis tanakae, snailfish: a comprehensive survey of snailfish specific genes.</title>
        <authorList>
            <person name="Kim W."/>
            <person name="Song I."/>
            <person name="Jeong J.-H."/>
            <person name="Kim D."/>
            <person name="Kim S."/>
            <person name="Ryu S."/>
            <person name="Song J.Y."/>
            <person name="Lee S.K."/>
        </authorList>
    </citation>
    <scope>NUCLEOTIDE SEQUENCE [LARGE SCALE GENOMIC DNA]</scope>
    <source>
        <tissue evidence="3">Muscle</tissue>
    </source>
</reference>
<name>A0A4Z2FQM2_9TELE</name>
<dbReference type="Proteomes" id="UP000314294">
    <property type="component" value="Unassembled WGS sequence"/>
</dbReference>
<keyword evidence="4" id="KW-1185">Reference proteome</keyword>
<sequence length="368" mass="39543">MSRISPSTPPNVTEGYPVTNLTLVVLLLIPCVVVLLLLNCLFLGYKFLVLSEKKKNRRQREWDAEEMLLQSTSQRDPGLSERRAYMSLSEPVLPHPVTSSRASSGGRAGGDHGIRLLMPDGATGSGTTRAPSTIRATSSDAGFTPRLHLPPGARPHGASTVGWRKSAPVVPQSSDSEADTGVHLAPPNSPTVSGPLSVVISLLELQHLGHPRRSSTYEMLTDVNPGLARLVFDKVDMYTDPHSEASSPNASPLGPGLDSDFGASAGVSLRILSADSDGLSNGVLASVLEWDYYDPCYVKQNNLPKHKDHRPAVHTKQYWELGETNATIQQLLSGGVQVRAELSEGSHLTVLGQLQLHGTSHLVTHTNQ</sequence>
<feature type="compositionally biased region" description="Polar residues" evidence="1">
    <location>
        <begin position="125"/>
        <end position="141"/>
    </location>
</feature>
<evidence type="ECO:0000256" key="2">
    <source>
        <dbReference type="SAM" id="Phobius"/>
    </source>
</evidence>
<evidence type="ECO:0000313" key="4">
    <source>
        <dbReference type="Proteomes" id="UP000314294"/>
    </source>
</evidence>
<accession>A0A4Z2FQM2</accession>
<protein>
    <submittedName>
        <fullName evidence="3">Uncharacterized protein</fullName>
    </submittedName>
</protein>
<organism evidence="3 4">
    <name type="scientific">Liparis tanakae</name>
    <name type="common">Tanaka's snailfish</name>
    <dbReference type="NCBI Taxonomy" id="230148"/>
    <lineage>
        <taxon>Eukaryota</taxon>
        <taxon>Metazoa</taxon>
        <taxon>Chordata</taxon>
        <taxon>Craniata</taxon>
        <taxon>Vertebrata</taxon>
        <taxon>Euteleostomi</taxon>
        <taxon>Actinopterygii</taxon>
        <taxon>Neopterygii</taxon>
        <taxon>Teleostei</taxon>
        <taxon>Neoteleostei</taxon>
        <taxon>Acanthomorphata</taxon>
        <taxon>Eupercaria</taxon>
        <taxon>Perciformes</taxon>
        <taxon>Cottioidei</taxon>
        <taxon>Cottales</taxon>
        <taxon>Liparidae</taxon>
        <taxon>Liparis</taxon>
    </lineage>
</organism>
<proteinExistence type="predicted"/>
<keyword evidence="2" id="KW-1133">Transmembrane helix</keyword>
<gene>
    <name evidence="3" type="ORF">EYF80_046511</name>
</gene>
<keyword evidence="2" id="KW-0472">Membrane</keyword>
<feature type="region of interest" description="Disordered" evidence="1">
    <location>
        <begin position="93"/>
        <end position="191"/>
    </location>
</feature>